<feature type="transmembrane region" description="Helical" evidence="1">
    <location>
        <begin position="12"/>
        <end position="33"/>
    </location>
</feature>
<keyword evidence="3" id="KW-1185">Reference proteome</keyword>
<keyword evidence="1" id="KW-0812">Transmembrane</keyword>
<evidence type="ECO:0000313" key="2">
    <source>
        <dbReference type="EMBL" id="UWZ51085.1"/>
    </source>
</evidence>
<reference evidence="2" key="1">
    <citation type="submission" date="2021-04" db="EMBL/GenBank/DDBJ databases">
        <title>Dactylosporangium aurantiacum NRRL B-8018 full assembly.</title>
        <authorList>
            <person name="Hartkoorn R.C."/>
            <person name="Beaudoing E."/>
            <person name="Hot D."/>
        </authorList>
    </citation>
    <scope>NUCLEOTIDE SEQUENCE</scope>
    <source>
        <strain evidence="2">NRRL B-8018</strain>
    </source>
</reference>
<dbReference type="OrthoDB" id="3381553at2"/>
<evidence type="ECO:0000313" key="3">
    <source>
        <dbReference type="Proteomes" id="UP001058003"/>
    </source>
</evidence>
<feature type="transmembrane region" description="Helical" evidence="1">
    <location>
        <begin position="45"/>
        <end position="67"/>
    </location>
</feature>
<proteinExistence type="predicted"/>
<dbReference type="EMBL" id="CP073767">
    <property type="protein sequence ID" value="UWZ51085.1"/>
    <property type="molecule type" value="Genomic_DNA"/>
</dbReference>
<dbReference type="RefSeq" id="WP_156090264.1">
    <property type="nucleotide sequence ID" value="NZ_CP073767.1"/>
</dbReference>
<evidence type="ECO:0000256" key="1">
    <source>
        <dbReference type="SAM" id="Phobius"/>
    </source>
</evidence>
<dbReference type="KEGG" id="daur:Daura_30470"/>
<keyword evidence="1" id="KW-1133">Transmembrane helix</keyword>
<dbReference type="AlphaFoldDB" id="A0A9Q9ME76"/>
<organism evidence="2 3">
    <name type="scientific">Dactylosporangium aurantiacum</name>
    <dbReference type="NCBI Taxonomy" id="35754"/>
    <lineage>
        <taxon>Bacteria</taxon>
        <taxon>Bacillati</taxon>
        <taxon>Actinomycetota</taxon>
        <taxon>Actinomycetes</taxon>
        <taxon>Micromonosporales</taxon>
        <taxon>Micromonosporaceae</taxon>
        <taxon>Dactylosporangium</taxon>
    </lineage>
</organism>
<sequence>MRISTRTALLVVTGNAVVMGAAGVTAPIGWLLVPGIAGMASRPRIAALMSGWAGALILLSVALPIVPGHRGDRGSLTASAICLAVVPLLSWQRLTRLLRTRATAMSIIDVAAGGRRRRVVLAMSGVPGEVAAVVHLPGGGVWAMVGLVMGQVPDPGRCAESLTRGFRLAARSGRVGLPQLPALFAPLVRRLAPDGYVAATFVQVDPAGTVQALRCGGPEIFALHGTADEPDRRAAVVDAGPGALPLGAVAEAPVTRLLPDDARIAVVTAGYVLAHHDDYPGAVEHALRSADADIAAVWLLSGPIVGPGNTGLTGPAVVIDRGAGER</sequence>
<gene>
    <name evidence="2" type="ORF">Daura_30470</name>
</gene>
<keyword evidence="1" id="KW-0472">Membrane</keyword>
<protein>
    <submittedName>
        <fullName evidence="2">Uncharacterized protein</fullName>
    </submittedName>
</protein>
<name>A0A9Q9ME76_9ACTN</name>
<dbReference type="Proteomes" id="UP001058003">
    <property type="component" value="Chromosome"/>
</dbReference>
<feature type="transmembrane region" description="Helical" evidence="1">
    <location>
        <begin position="73"/>
        <end position="91"/>
    </location>
</feature>
<accession>A0A9Q9ME76</accession>